<sequence>MFKSISYKQVSASNQLSKVVTLSYLALGISIPFIYSINRKQYYDQSPQRGNITFRSFIRI</sequence>
<gene>
    <name evidence="2" type="ordered locus">PP7435_Chr4-1983</name>
</gene>
<feature type="transmembrane region" description="Helical" evidence="1">
    <location>
        <begin position="20"/>
        <end position="37"/>
    </location>
</feature>
<keyword evidence="1" id="KW-0812">Transmembrane</keyword>
<keyword evidence="1" id="KW-0472">Membrane</keyword>
<proteinExistence type="predicted"/>
<reference evidence="2 3" key="2">
    <citation type="journal article" date="2016" name="FEMS Yeast Res.">
        <title>Curation of the genome annotation of Pichia pastoris (Komagataella phaffii) CBS7435 from gene level to protein function.</title>
        <authorList>
            <person name="Valli M."/>
            <person name="Tatto N.E."/>
            <person name="Peymann A."/>
            <person name="Gruber C."/>
            <person name="Landes N."/>
            <person name="Ekker H."/>
            <person name="Thallinger G.G."/>
            <person name="Mattanovich D."/>
            <person name="Gasser B."/>
            <person name="Graf A.B."/>
        </authorList>
    </citation>
    <scope>GENOME REANNOTATION</scope>
    <source>
        <strain evidence="2 3">ATCC 76273 / CBS 7435 / CECT 11047 / NRRL Y-11430 / Wegner 21-1</strain>
    </source>
</reference>
<protein>
    <submittedName>
        <fullName evidence="2">Uncharacterized protein</fullName>
    </submittedName>
</protein>
<dbReference type="EMBL" id="FR839631">
    <property type="protein sequence ID" value="SCV12432.1"/>
    <property type="molecule type" value="Genomic_DNA"/>
</dbReference>
<keyword evidence="3" id="KW-1185">Reference proteome</keyword>
<evidence type="ECO:0000256" key="1">
    <source>
        <dbReference type="SAM" id="Phobius"/>
    </source>
</evidence>
<organism evidence="2 3">
    <name type="scientific">Komagataella phaffii (strain ATCC 76273 / CBS 7435 / CECT 11047 / NRRL Y-11430 / Wegner 21-1)</name>
    <name type="common">Yeast</name>
    <name type="synonym">Pichia pastoris</name>
    <dbReference type="NCBI Taxonomy" id="981350"/>
    <lineage>
        <taxon>Eukaryota</taxon>
        <taxon>Fungi</taxon>
        <taxon>Dikarya</taxon>
        <taxon>Ascomycota</taxon>
        <taxon>Saccharomycotina</taxon>
        <taxon>Pichiomycetes</taxon>
        <taxon>Pichiales</taxon>
        <taxon>Pichiaceae</taxon>
        <taxon>Komagataella</taxon>
    </lineage>
</organism>
<accession>A0A1G4KR03</accession>
<dbReference type="Proteomes" id="UP000006853">
    <property type="component" value="Chromosome 4"/>
</dbReference>
<dbReference type="AlphaFoldDB" id="A0A1G4KR03"/>
<reference evidence="2 3" key="1">
    <citation type="journal article" date="2011" name="J. Biotechnol.">
        <title>High-quality genome sequence of Pichia pastoris CBS7435.</title>
        <authorList>
            <person name="Kuberl A."/>
            <person name="Schneider J."/>
            <person name="Thallinger G.G."/>
            <person name="Anderl I."/>
            <person name="Wibberg D."/>
            <person name="Hajek T."/>
            <person name="Jaenicke S."/>
            <person name="Brinkrolf K."/>
            <person name="Goesmann A."/>
            <person name="Szczepanowski R."/>
            <person name="Puhler A."/>
            <person name="Schwab H."/>
            <person name="Glieder A."/>
            <person name="Pichler H."/>
        </authorList>
    </citation>
    <scope>NUCLEOTIDE SEQUENCE [LARGE SCALE GENOMIC DNA]</scope>
    <source>
        <strain evidence="3">ATCC 76273 / CBS 7435 / CECT 11047 / NRRL Y-11430 / Wegner 21-1</strain>
    </source>
</reference>
<evidence type="ECO:0000313" key="3">
    <source>
        <dbReference type="Proteomes" id="UP000006853"/>
    </source>
</evidence>
<name>A0A1G4KR03_KOMPC</name>
<keyword evidence="1" id="KW-1133">Transmembrane helix</keyword>
<evidence type="ECO:0000313" key="2">
    <source>
        <dbReference type="EMBL" id="SCV12432.1"/>
    </source>
</evidence>